<dbReference type="InterPro" id="IPR006652">
    <property type="entry name" value="Kelch_1"/>
</dbReference>
<dbReference type="Pfam" id="PF00651">
    <property type="entry name" value="BTB"/>
    <property type="match status" value="1"/>
</dbReference>
<keyword evidence="1" id="KW-0880">Kelch repeat</keyword>
<reference evidence="5" key="1">
    <citation type="submission" date="2025-08" db="UniProtKB">
        <authorList>
            <consortium name="Ensembl"/>
        </authorList>
    </citation>
    <scope>IDENTIFICATION</scope>
</reference>
<feature type="region of interest" description="Disordered" evidence="3">
    <location>
        <begin position="249"/>
        <end position="277"/>
    </location>
</feature>
<dbReference type="PANTHER" id="PTHR24412">
    <property type="entry name" value="KELCH PROTEIN"/>
    <property type="match status" value="1"/>
</dbReference>
<dbReference type="InterPro" id="IPR030608">
    <property type="entry name" value="KLHL10_BTB/POZ"/>
</dbReference>
<evidence type="ECO:0000259" key="4">
    <source>
        <dbReference type="PROSITE" id="PS50097"/>
    </source>
</evidence>
<dbReference type="InterPro" id="IPR011705">
    <property type="entry name" value="BACK"/>
</dbReference>
<dbReference type="SMART" id="SM00612">
    <property type="entry name" value="Kelch"/>
    <property type="match status" value="3"/>
</dbReference>
<dbReference type="PROSITE" id="PS50097">
    <property type="entry name" value="BTB"/>
    <property type="match status" value="1"/>
</dbReference>
<proteinExistence type="predicted"/>
<dbReference type="STRING" id="7757.ENSPMAP00000007907"/>
<feature type="region of interest" description="Disordered" evidence="3">
    <location>
        <begin position="216"/>
        <end position="236"/>
    </location>
</feature>
<dbReference type="AlphaFoldDB" id="S4RRS0"/>
<sequence>MERKMSSLACSVFNELRLEGKLCDAVIRVKDREFNAHKNILCSCSPYFRALFTGSWSDAGRRKFTIPGVEPEAMELIIEYAYMRTLPVTCANVERLLVAADQFNVMGIVRLCCAFLREHISFDSCVEVYRFSGFYALHDLQQSAFAFMLQNFEALAGSREQFCELTADELELMLSQDELTVRSEHTAYDAILTWLSGDVEARTRDVPRLLAKVPTARTHGHPRKDRGTGRCGYKQRHGQMCRDTEVHTERQLQIQGHGTDVQRHRDSRRDANTGMHTDTGVQRCRQVQKTLMEWKLSPLHSHFPLSTFTLTFHSYFTINTPLSPPTHNLHSHTPTEWNNVVYICGGFNGNECLFTAEHYCPETNAWTLFSPMTVRRSGIGVIACGDRVCAVGGFDGTNRLRSAEEYTPATDSWSPLPEMNQPRSNFGIEVVDGVVYAVGGFNGFTTTFNSECYDRDEGRWFDVSDMSIYRSALSCCVVQGLPNVRDFVAPRD</sequence>
<dbReference type="InterPro" id="IPR011333">
    <property type="entry name" value="SKP1/BTB/POZ_sf"/>
</dbReference>
<dbReference type="Ensembl" id="ENSPMAT00000007942.1">
    <property type="protein sequence ID" value="ENSPMAP00000007907.1"/>
    <property type="gene ID" value="ENSPMAG00000007181.1"/>
</dbReference>
<accession>S4RRS0</accession>
<dbReference type="SUPFAM" id="SSF117281">
    <property type="entry name" value="Kelch motif"/>
    <property type="match status" value="1"/>
</dbReference>
<dbReference type="PRINTS" id="PR00501">
    <property type="entry name" value="KELCHREPEAT"/>
</dbReference>
<dbReference type="Gene3D" id="2.120.10.80">
    <property type="entry name" value="Kelch-type beta propeller"/>
    <property type="match status" value="1"/>
</dbReference>
<keyword evidence="2" id="KW-0677">Repeat</keyword>
<protein>
    <submittedName>
        <fullName evidence="5">Kelch like family member 10</fullName>
    </submittedName>
</protein>
<evidence type="ECO:0000256" key="3">
    <source>
        <dbReference type="SAM" id="MobiDB-lite"/>
    </source>
</evidence>
<dbReference type="Gene3D" id="1.25.40.420">
    <property type="match status" value="1"/>
</dbReference>
<feature type="compositionally biased region" description="Basic and acidic residues" evidence="3">
    <location>
        <begin position="260"/>
        <end position="271"/>
    </location>
</feature>
<dbReference type="Gene3D" id="3.30.710.10">
    <property type="entry name" value="Potassium Channel Kv1.1, Chain A"/>
    <property type="match status" value="1"/>
</dbReference>
<organism evidence="5">
    <name type="scientific">Petromyzon marinus</name>
    <name type="common">Sea lamprey</name>
    <dbReference type="NCBI Taxonomy" id="7757"/>
    <lineage>
        <taxon>Eukaryota</taxon>
        <taxon>Metazoa</taxon>
        <taxon>Chordata</taxon>
        <taxon>Craniata</taxon>
        <taxon>Vertebrata</taxon>
        <taxon>Cyclostomata</taxon>
        <taxon>Hyperoartia</taxon>
        <taxon>Petromyzontiformes</taxon>
        <taxon>Petromyzontidae</taxon>
        <taxon>Petromyzon</taxon>
    </lineage>
</organism>
<evidence type="ECO:0000313" key="5">
    <source>
        <dbReference type="Ensembl" id="ENSPMAP00000007907.1"/>
    </source>
</evidence>
<dbReference type="Pfam" id="PF07707">
    <property type="entry name" value="BACK"/>
    <property type="match status" value="1"/>
</dbReference>
<dbReference type="GeneTree" id="ENSGT00940000154664"/>
<feature type="domain" description="BTB" evidence="4">
    <location>
        <begin position="23"/>
        <end position="90"/>
    </location>
</feature>
<dbReference type="Pfam" id="PF01344">
    <property type="entry name" value="Kelch_1"/>
    <property type="match status" value="3"/>
</dbReference>
<dbReference type="SMART" id="SM00225">
    <property type="entry name" value="BTB"/>
    <property type="match status" value="1"/>
</dbReference>
<evidence type="ECO:0000256" key="1">
    <source>
        <dbReference type="ARBA" id="ARBA00022441"/>
    </source>
</evidence>
<dbReference type="SMART" id="SM00875">
    <property type="entry name" value="BACK"/>
    <property type="match status" value="1"/>
</dbReference>
<dbReference type="InterPro" id="IPR015915">
    <property type="entry name" value="Kelch-typ_b-propeller"/>
</dbReference>
<dbReference type="InterPro" id="IPR000210">
    <property type="entry name" value="BTB/POZ_dom"/>
</dbReference>
<evidence type="ECO:0000256" key="2">
    <source>
        <dbReference type="ARBA" id="ARBA00022737"/>
    </source>
</evidence>
<dbReference type="SUPFAM" id="SSF54695">
    <property type="entry name" value="POZ domain"/>
    <property type="match status" value="1"/>
</dbReference>
<dbReference type="OMA" id="YTWHEVA"/>
<dbReference type="CDD" id="cd18240">
    <property type="entry name" value="BTB_POZ_KLHL10"/>
    <property type="match status" value="1"/>
</dbReference>
<name>S4RRS0_PETMA</name>
<reference evidence="5" key="2">
    <citation type="submission" date="2025-09" db="UniProtKB">
        <authorList>
            <consortium name="Ensembl"/>
        </authorList>
    </citation>
    <scope>IDENTIFICATION</scope>
</reference>
<dbReference type="PANTHER" id="PTHR24412:SF172">
    <property type="entry name" value="KELCH-LIKE PROTEIN 10"/>
    <property type="match status" value="1"/>
</dbReference>